<dbReference type="Proteomes" id="UP001153069">
    <property type="component" value="Unassembled WGS sequence"/>
</dbReference>
<dbReference type="EMBL" id="CAICTM010000200">
    <property type="protein sequence ID" value="CAB9504568.1"/>
    <property type="molecule type" value="Genomic_DNA"/>
</dbReference>
<protein>
    <submittedName>
        <fullName evidence="2">Uncharacterized protein</fullName>
    </submittedName>
</protein>
<organism evidence="2 3">
    <name type="scientific">Seminavis robusta</name>
    <dbReference type="NCBI Taxonomy" id="568900"/>
    <lineage>
        <taxon>Eukaryota</taxon>
        <taxon>Sar</taxon>
        <taxon>Stramenopiles</taxon>
        <taxon>Ochrophyta</taxon>
        <taxon>Bacillariophyta</taxon>
        <taxon>Bacillariophyceae</taxon>
        <taxon>Bacillariophycidae</taxon>
        <taxon>Naviculales</taxon>
        <taxon>Naviculaceae</taxon>
        <taxon>Seminavis</taxon>
    </lineage>
</organism>
<accession>A0A9N8HBZ5</accession>
<dbReference type="AlphaFoldDB" id="A0A9N8HBZ5"/>
<comment type="caution">
    <text evidence="2">The sequence shown here is derived from an EMBL/GenBank/DDBJ whole genome shotgun (WGS) entry which is preliminary data.</text>
</comment>
<proteinExistence type="predicted"/>
<feature type="compositionally biased region" description="Low complexity" evidence="1">
    <location>
        <begin position="67"/>
        <end position="80"/>
    </location>
</feature>
<feature type="region of interest" description="Disordered" evidence="1">
    <location>
        <begin position="62"/>
        <end position="90"/>
    </location>
</feature>
<evidence type="ECO:0000256" key="1">
    <source>
        <dbReference type="SAM" id="MobiDB-lite"/>
    </source>
</evidence>
<name>A0A9N8HBZ5_9STRA</name>
<keyword evidence="3" id="KW-1185">Reference proteome</keyword>
<evidence type="ECO:0000313" key="2">
    <source>
        <dbReference type="EMBL" id="CAB9504568.1"/>
    </source>
</evidence>
<sequence length="90" mass="10438">MRVERRSTEFKETVEIERETIQGSTKKTRDESLGQMHVIVYTNHNGDRIVREVPYCCQERDCMEQRPSSPLSDSQHSSQPRRVATAMILG</sequence>
<evidence type="ECO:0000313" key="3">
    <source>
        <dbReference type="Proteomes" id="UP001153069"/>
    </source>
</evidence>
<reference evidence="2" key="1">
    <citation type="submission" date="2020-06" db="EMBL/GenBank/DDBJ databases">
        <authorList>
            <consortium name="Plant Systems Biology data submission"/>
        </authorList>
    </citation>
    <scope>NUCLEOTIDE SEQUENCE</scope>
    <source>
        <strain evidence="2">D6</strain>
    </source>
</reference>
<gene>
    <name evidence="2" type="ORF">SEMRO_201_G085030.1</name>
</gene>